<evidence type="ECO:0000256" key="1">
    <source>
        <dbReference type="SAM" id="Phobius"/>
    </source>
</evidence>
<sequence>MKSYLFYVITQTISFGLRGFNKMEINWFEWLGYLASLIVLISLLMSSIIKLRWVNLIGSSLFSLYGFLIGALPVGTVNLGIVIINIYYLVKIYSASAKKEYFKILSIEKDSMYFNHFIDFYKEGLNKLTDPAKLKTNHYEVSFYILRNMVPAGVFLGSKHDNNTLKVELDFVIPEYRDFKIGSFIYEDSKDYFLNLGYNRLISYTSNDEHIDYLRRMGFKEKNEKGMDYFEKLLTK</sequence>
<dbReference type="SUPFAM" id="SSF55729">
    <property type="entry name" value="Acyl-CoA N-acyltransferases (Nat)"/>
    <property type="match status" value="1"/>
</dbReference>
<dbReference type="Pfam" id="PF00583">
    <property type="entry name" value="Acetyltransf_1"/>
    <property type="match status" value="1"/>
</dbReference>
<keyword evidence="3" id="KW-0808">Transferase</keyword>
<protein>
    <submittedName>
        <fullName evidence="3">GNAT family N-acetyltransferase</fullName>
    </submittedName>
</protein>
<dbReference type="PROSITE" id="PS51186">
    <property type="entry name" value="GNAT"/>
    <property type="match status" value="1"/>
</dbReference>
<keyword evidence="1" id="KW-0812">Transmembrane</keyword>
<accession>A0A5C6W5Y6</accession>
<reference evidence="3 4" key="1">
    <citation type="journal article" date="2005" name="Int. J. Syst. Evol. Microbiol.">
        <title>Bacillus litoralis sp. nov., isolated from a tidal flat of the Yellow Sea in Korea.</title>
        <authorList>
            <person name="Yoon J.H."/>
            <person name="Oh T.K."/>
        </authorList>
    </citation>
    <scope>NUCLEOTIDE SEQUENCE [LARGE SCALE GENOMIC DNA]</scope>
    <source>
        <strain evidence="3 4">SW-211</strain>
    </source>
</reference>
<keyword evidence="4" id="KW-1185">Reference proteome</keyword>
<feature type="transmembrane region" description="Helical" evidence="1">
    <location>
        <begin position="61"/>
        <end position="90"/>
    </location>
</feature>
<dbReference type="InterPro" id="IPR016181">
    <property type="entry name" value="Acyl_CoA_acyltransferase"/>
</dbReference>
<evidence type="ECO:0000313" key="4">
    <source>
        <dbReference type="Proteomes" id="UP000321363"/>
    </source>
</evidence>
<evidence type="ECO:0000313" key="3">
    <source>
        <dbReference type="EMBL" id="TXC92824.1"/>
    </source>
</evidence>
<keyword evidence="1" id="KW-1133">Transmembrane helix</keyword>
<proteinExistence type="predicted"/>
<feature type="transmembrane region" description="Helical" evidence="1">
    <location>
        <begin position="30"/>
        <end position="49"/>
    </location>
</feature>
<dbReference type="Proteomes" id="UP000321363">
    <property type="component" value="Unassembled WGS sequence"/>
</dbReference>
<dbReference type="Gene3D" id="3.40.630.30">
    <property type="match status" value="1"/>
</dbReference>
<organism evidence="3 4">
    <name type="scientific">Metabacillus litoralis</name>
    <dbReference type="NCBI Taxonomy" id="152268"/>
    <lineage>
        <taxon>Bacteria</taxon>
        <taxon>Bacillati</taxon>
        <taxon>Bacillota</taxon>
        <taxon>Bacilli</taxon>
        <taxon>Bacillales</taxon>
        <taxon>Bacillaceae</taxon>
        <taxon>Metabacillus</taxon>
    </lineage>
</organism>
<dbReference type="GO" id="GO:0016747">
    <property type="term" value="F:acyltransferase activity, transferring groups other than amino-acyl groups"/>
    <property type="evidence" value="ECO:0007669"/>
    <property type="project" value="InterPro"/>
</dbReference>
<evidence type="ECO:0000259" key="2">
    <source>
        <dbReference type="PROSITE" id="PS51186"/>
    </source>
</evidence>
<dbReference type="AlphaFoldDB" id="A0A5C6W5Y6"/>
<gene>
    <name evidence="3" type="ORF">FS935_01095</name>
</gene>
<keyword evidence="1" id="KW-0472">Membrane</keyword>
<name>A0A5C6W5Y6_9BACI</name>
<feature type="domain" description="N-acetyltransferase" evidence="2">
    <location>
        <begin position="90"/>
        <end position="236"/>
    </location>
</feature>
<dbReference type="InterPro" id="IPR000182">
    <property type="entry name" value="GNAT_dom"/>
</dbReference>
<comment type="caution">
    <text evidence="3">The sequence shown here is derived from an EMBL/GenBank/DDBJ whole genome shotgun (WGS) entry which is preliminary data.</text>
</comment>
<dbReference type="EMBL" id="VOQF01000001">
    <property type="protein sequence ID" value="TXC92824.1"/>
    <property type="molecule type" value="Genomic_DNA"/>
</dbReference>